<evidence type="ECO:0000313" key="1">
    <source>
        <dbReference type="EMBL" id="KAK1147868.1"/>
    </source>
</evidence>
<organism evidence="1 2">
    <name type="scientific">Aspergillus melleus</name>
    <dbReference type="NCBI Taxonomy" id="138277"/>
    <lineage>
        <taxon>Eukaryota</taxon>
        <taxon>Fungi</taxon>
        <taxon>Dikarya</taxon>
        <taxon>Ascomycota</taxon>
        <taxon>Pezizomycotina</taxon>
        <taxon>Eurotiomycetes</taxon>
        <taxon>Eurotiomycetidae</taxon>
        <taxon>Eurotiales</taxon>
        <taxon>Aspergillaceae</taxon>
        <taxon>Aspergillus</taxon>
        <taxon>Aspergillus subgen. Circumdati</taxon>
    </lineage>
</organism>
<keyword evidence="2" id="KW-1185">Reference proteome</keyword>
<proteinExistence type="predicted"/>
<dbReference type="EMBL" id="JAOPJF010000010">
    <property type="protein sequence ID" value="KAK1147868.1"/>
    <property type="molecule type" value="Genomic_DNA"/>
</dbReference>
<accession>A0ACC3BB29</accession>
<name>A0ACC3BB29_9EURO</name>
<sequence>MLLLEVERKFRCLAVTNLLHYESIPPFQSIEYRGKKTFHDVYYDDSSFLSSKGVWVRQRNGHWQAKIRRGGDYNKSKFEELSGHDQIFRYLAQLPGYTRNIEGETFGLSQMAAFTTLRKRWVANKEFNIVQDATDFGHTVGEVELECQFKYDGDDLELYRRLKMAEMDERITMFMQRYAWAFCPGVPKGKLTAYFEKFGRR</sequence>
<protein>
    <submittedName>
        <fullName evidence="1">Uncharacterized protein</fullName>
    </submittedName>
</protein>
<evidence type="ECO:0000313" key="2">
    <source>
        <dbReference type="Proteomes" id="UP001177260"/>
    </source>
</evidence>
<dbReference type="Proteomes" id="UP001177260">
    <property type="component" value="Unassembled WGS sequence"/>
</dbReference>
<comment type="caution">
    <text evidence="1">The sequence shown here is derived from an EMBL/GenBank/DDBJ whole genome shotgun (WGS) entry which is preliminary data.</text>
</comment>
<gene>
    <name evidence="1" type="ORF">N8T08_000382</name>
</gene>
<reference evidence="1 2" key="1">
    <citation type="journal article" date="2023" name="ACS Omega">
        <title>Identification of the Neoaspergillic Acid Biosynthesis Gene Cluster by Establishing an In Vitro CRISPR-Ribonucleoprotein Genetic System in Aspergillus melleus.</title>
        <authorList>
            <person name="Yuan B."/>
            <person name="Grau M.F."/>
            <person name="Murata R.M."/>
            <person name="Torok T."/>
            <person name="Venkateswaran K."/>
            <person name="Stajich J.E."/>
            <person name="Wang C.C.C."/>
        </authorList>
    </citation>
    <scope>NUCLEOTIDE SEQUENCE [LARGE SCALE GENOMIC DNA]</scope>
    <source>
        <strain evidence="1 2">IMV 1140</strain>
    </source>
</reference>